<keyword evidence="5 6" id="KW-0472">Membrane</keyword>
<keyword evidence="4 6" id="KW-1133">Transmembrane helix</keyword>
<evidence type="ECO:0000256" key="6">
    <source>
        <dbReference type="SAM" id="Phobius"/>
    </source>
</evidence>
<feature type="non-terminal residue" evidence="7">
    <location>
        <position position="207"/>
    </location>
</feature>
<dbReference type="Pfam" id="PF03739">
    <property type="entry name" value="LptF_LptG"/>
    <property type="match status" value="1"/>
</dbReference>
<keyword evidence="3 6" id="KW-0812">Transmembrane</keyword>
<keyword evidence="2" id="KW-1003">Cell membrane</keyword>
<organism evidence="7">
    <name type="scientific">marine metagenome</name>
    <dbReference type="NCBI Taxonomy" id="408172"/>
    <lineage>
        <taxon>unclassified sequences</taxon>
        <taxon>metagenomes</taxon>
        <taxon>ecological metagenomes</taxon>
    </lineage>
</organism>
<name>A0A383D6K7_9ZZZZ</name>
<dbReference type="AlphaFoldDB" id="A0A383D6K7"/>
<feature type="transmembrane region" description="Helical" evidence="6">
    <location>
        <begin position="63"/>
        <end position="81"/>
    </location>
</feature>
<gene>
    <name evidence="7" type="ORF">METZ01_LOCUS492818</name>
</gene>
<comment type="subcellular location">
    <subcellularLocation>
        <location evidence="1">Cell membrane</location>
        <topology evidence="1">Multi-pass membrane protein</topology>
    </subcellularLocation>
</comment>
<feature type="transmembrane region" description="Helical" evidence="6">
    <location>
        <begin position="7"/>
        <end position="30"/>
    </location>
</feature>
<evidence type="ECO:0000256" key="1">
    <source>
        <dbReference type="ARBA" id="ARBA00004651"/>
    </source>
</evidence>
<proteinExistence type="predicted"/>
<dbReference type="GO" id="GO:0015920">
    <property type="term" value="P:lipopolysaccharide transport"/>
    <property type="evidence" value="ECO:0007669"/>
    <property type="project" value="TreeGrafter"/>
</dbReference>
<evidence type="ECO:0000256" key="4">
    <source>
        <dbReference type="ARBA" id="ARBA00022989"/>
    </source>
</evidence>
<protein>
    <recommendedName>
        <fullName evidence="8">LptF/LptG family permease</fullName>
    </recommendedName>
</protein>
<evidence type="ECO:0008006" key="8">
    <source>
        <dbReference type="Google" id="ProtNLM"/>
    </source>
</evidence>
<feature type="transmembrane region" description="Helical" evidence="6">
    <location>
        <begin position="93"/>
        <end position="116"/>
    </location>
</feature>
<dbReference type="InterPro" id="IPR005495">
    <property type="entry name" value="LptG/LptF_permease"/>
</dbReference>
<dbReference type="GO" id="GO:0043190">
    <property type="term" value="C:ATP-binding cassette (ABC) transporter complex"/>
    <property type="evidence" value="ECO:0007669"/>
    <property type="project" value="TreeGrafter"/>
</dbReference>
<dbReference type="PANTHER" id="PTHR33529">
    <property type="entry name" value="SLR0882 PROTEIN-RELATED"/>
    <property type="match status" value="1"/>
</dbReference>
<evidence type="ECO:0000256" key="5">
    <source>
        <dbReference type="ARBA" id="ARBA00023136"/>
    </source>
</evidence>
<evidence type="ECO:0000256" key="3">
    <source>
        <dbReference type="ARBA" id="ARBA00022692"/>
    </source>
</evidence>
<dbReference type="PANTHER" id="PTHR33529:SF6">
    <property type="entry name" value="YJGP_YJGQ FAMILY PERMEASE"/>
    <property type="match status" value="1"/>
</dbReference>
<evidence type="ECO:0000313" key="7">
    <source>
        <dbReference type="EMBL" id="SVE39964.1"/>
    </source>
</evidence>
<reference evidence="7" key="1">
    <citation type="submission" date="2018-05" db="EMBL/GenBank/DDBJ databases">
        <authorList>
            <person name="Lanie J.A."/>
            <person name="Ng W.-L."/>
            <person name="Kazmierczak K.M."/>
            <person name="Andrzejewski T.M."/>
            <person name="Davidsen T.M."/>
            <person name="Wayne K.J."/>
            <person name="Tettelin H."/>
            <person name="Glass J.I."/>
            <person name="Rusch D."/>
            <person name="Podicherti R."/>
            <person name="Tsui H.-C.T."/>
            <person name="Winkler M.E."/>
        </authorList>
    </citation>
    <scope>NUCLEOTIDE SEQUENCE</scope>
</reference>
<accession>A0A383D6K7</accession>
<dbReference type="EMBL" id="UINC01214644">
    <property type="protein sequence ID" value="SVE39964.1"/>
    <property type="molecule type" value="Genomic_DNA"/>
</dbReference>
<evidence type="ECO:0000256" key="2">
    <source>
        <dbReference type="ARBA" id="ARBA00022475"/>
    </source>
</evidence>
<sequence>MMILKKYVLLLFLKVYLLTATGLIGIFLIVDFFERVDEFMAKNAPLIDLASYYVYKIPFVTNYMAPQAVLLATVITLASLARQNEFTAMKACGISVTGITFPIIGASVLIALMVLASSEFISPITNKKMNYIFFGKVRNKATYGKIPKKDLWLKAKDHAIWNIGSFDPKKSVLHGVIILIPDDDFGIRKRIDARTAVWVGSLPFRSV</sequence>